<dbReference type="Proteomes" id="UP001167160">
    <property type="component" value="Unassembled WGS sequence"/>
</dbReference>
<accession>A0ABT0X6U6</accession>
<dbReference type="PANTHER" id="PTHR37422">
    <property type="entry name" value="TEICHURONIC ACID BIOSYNTHESIS PROTEIN TUAE"/>
    <property type="match status" value="1"/>
</dbReference>
<sequence>MTRTTLHRTAAPGGAPARSAPADSPATAARDLLAAWWPVLPAVATVLLLCVPAGHEDITEAVHITPADVSCLVLVVCCVVVLIHDRHRPLTLRAALVLAAPALAFAASTAASPDPVQSLPGFVRYLQIFVLVPVALLLLLRTRRDFRTVAAAVVLIAVVQGAIGVHQYLTGTGASYAGQDVRAVGTFGPLDIMGLAGVVAHGLITALAVGLAAPPSAPRWLRPSALLCAALLTVPLVMSFSRGVWLSTALAALVVLLLAGLRTALRTLIAVLLAGAAIAGFAGVGTGLIGERLTSITRIVDAPDRSVTDRYSMWSAATEMWQTQPVTGVGIKQFPENRDSHASIGLSSGSDIAGAGVEFRREPLLSPHNMYLLILSEQGLLGLVLVVGSWGLLLVAVLRRLRGRLRGPRTGDCGLVAAGLLVLQLADFLSADIGGPSTVLTAVTFGMAAWWAFSPAAAAEGPVPR</sequence>
<dbReference type="InterPro" id="IPR007016">
    <property type="entry name" value="O-antigen_ligase-rel_domated"/>
</dbReference>
<feature type="region of interest" description="Disordered" evidence="5">
    <location>
        <begin position="1"/>
        <end position="23"/>
    </location>
</feature>
<comment type="subcellular location">
    <subcellularLocation>
        <location evidence="1">Membrane</location>
        <topology evidence="1">Multi-pass membrane protein</topology>
    </subcellularLocation>
</comment>
<evidence type="ECO:0000256" key="2">
    <source>
        <dbReference type="ARBA" id="ARBA00022692"/>
    </source>
</evidence>
<keyword evidence="2 6" id="KW-0812">Transmembrane</keyword>
<feature type="transmembrane region" description="Helical" evidence="6">
    <location>
        <begin position="268"/>
        <end position="289"/>
    </location>
</feature>
<feature type="transmembrane region" description="Helical" evidence="6">
    <location>
        <begin position="244"/>
        <end position="261"/>
    </location>
</feature>
<feature type="transmembrane region" description="Helical" evidence="6">
    <location>
        <begin position="149"/>
        <end position="169"/>
    </location>
</feature>
<protein>
    <submittedName>
        <fullName evidence="8">O-antigen ligase family protein</fullName>
    </submittedName>
</protein>
<keyword evidence="8" id="KW-0436">Ligase</keyword>
<feature type="domain" description="O-antigen ligase-related" evidence="7">
    <location>
        <begin position="228"/>
        <end position="386"/>
    </location>
</feature>
<dbReference type="Pfam" id="PF04932">
    <property type="entry name" value="Wzy_C"/>
    <property type="match status" value="1"/>
</dbReference>
<dbReference type="EMBL" id="JAMQGM010000027">
    <property type="protein sequence ID" value="MCM2578236.1"/>
    <property type="molecule type" value="Genomic_DNA"/>
</dbReference>
<evidence type="ECO:0000256" key="6">
    <source>
        <dbReference type="SAM" id="Phobius"/>
    </source>
</evidence>
<keyword evidence="3 6" id="KW-1133">Transmembrane helix</keyword>
<evidence type="ECO:0000256" key="4">
    <source>
        <dbReference type="ARBA" id="ARBA00023136"/>
    </source>
</evidence>
<dbReference type="InterPro" id="IPR051533">
    <property type="entry name" value="WaaL-like"/>
</dbReference>
<gene>
    <name evidence="8" type="ORF">M1E25_12865</name>
</gene>
<feature type="transmembrane region" description="Helical" evidence="6">
    <location>
        <begin position="192"/>
        <end position="213"/>
    </location>
</feature>
<feature type="transmembrane region" description="Helical" evidence="6">
    <location>
        <begin position="122"/>
        <end position="140"/>
    </location>
</feature>
<evidence type="ECO:0000259" key="7">
    <source>
        <dbReference type="Pfam" id="PF04932"/>
    </source>
</evidence>
<keyword evidence="9" id="KW-1185">Reference proteome</keyword>
<feature type="transmembrane region" description="Helical" evidence="6">
    <location>
        <begin position="380"/>
        <end position="401"/>
    </location>
</feature>
<dbReference type="GO" id="GO:0016874">
    <property type="term" value="F:ligase activity"/>
    <property type="evidence" value="ECO:0007669"/>
    <property type="project" value="UniProtKB-KW"/>
</dbReference>
<reference evidence="8" key="1">
    <citation type="journal article" date="2023" name="Int. J. Syst. Evol. Microbiol.">
        <title>Streptomyces meridianus sp. nov. isolated from brackish water of the Tagus estuary in Alcochete, Portugal.</title>
        <authorList>
            <person name="Santos J.D.N."/>
            <person name="Klimek D."/>
            <person name="Calusinska M."/>
            <person name="Lobo Da Cunha A."/>
            <person name="Catita J."/>
            <person name="Goncalves H."/>
            <person name="Gonzalez I."/>
            <person name="Reyes F."/>
            <person name="Lage O.M."/>
        </authorList>
    </citation>
    <scope>NUCLEOTIDE SEQUENCE</scope>
    <source>
        <strain evidence="8">MTZ3.1</strain>
    </source>
</reference>
<evidence type="ECO:0000256" key="5">
    <source>
        <dbReference type="SAM" id="MobiDB-lite"/>
    </source>
</evidence>
<proteinExistence type="predicted"/>
<feature type="transmembrane region" description="Helical" evidence="6">
    <location>
        <begin position="220"/>
        <end position="238"/>
    </location>
</feature>
<feature type="transmembrane region" description="Helical" evidence="6">
    <location>
        <begin position="34"/>
        <end position="55"/>
    </location>
</feature>
<evidence type="ECO:0000256" key="3">
    <source>
        <dbReference type="ARBA" id="ARBA00022989"/>
    </source>
</evidence>
<comment type="caution">
    <text evidence="8">The sequence shown here is derived from an EMBL/GenBank/DDBJ whole genome shotgun (WGS) entry which is preliminary data.</text>
</comment>
<evidence type="ECO:0000256" key="1">
    <source>
        <dbReference type="ARBA" id="ARBA00004141"/>
    </source>
</evidence>
<evidence type="ECO:0000313" key="8">
    <source>
        <dbReference type="EMBL" id="MCM2578236.1"/>
    </source>
</evidence>
<evidence type="ECO:0000313" key="9">
    <source>
        <dbReference type="Proteomes" id="UP001167160"/>
    </source>
</evidence>
<dbReference type="RefSeq" id="WP_251414417.1">
    <property type="nucleotide sequence ID" value="NZ_JAMQGM010000027.1"/>
</dbReference>
<keyword evidence="4 6" id="KW-0472">Membrane</keyword>
<feature type="transmembrane region" description="Helical" evidence="6">
    <location>
        <begin position="61"/>
        <end position="83"/>
    </location>
</feature>
<feature type="transmembrane region" description="Helical" evidence="6">
    <location>
        <begin position="90"/>
        <end position="110"/>
    </location>
</feature>
<name>A0ABT0X6U6_9ACTN</name>
<organism evidence="8 9">
    <name type="scientific">Streptomyces meridianus</name>
    <dbReference type="NCBI Taxonomy" id="2938945"/>
    <lineage>
        <taxon>Bacteria</taxon>
        <taxon>Bacillati</taxon>
        <taxon>Actinomycetota</taxon>
        <taxon>Actinomycetes</taxon>
        <taxon>Kitasatosporales</taxon>
        <taxon>Streptomycetaceae</taxon>
        <taxon>Streptomyces</taxon>
    </lineage>
</organism>
<feature type="compositionally biased region" description="Low complexity" evidence="5">
    <location>
        <begin position="9"/>
        <end position="23"/>
    </location>
</feature>
<dbReference type="PANTHER" id="PTHR37422:SF13">
    <property type="entry name" value="LIPOPOLYSACCHARIDE BIOSYNTHESIS PROTEIN PA4999-RELATED"/>
    <property type="match status" value="1"/>
</dbReference>